<feature type="domain" description="AntA/AntB antirepressor" evidence="1">
    <location>
        <begin position="20"/>
        <end position="86"/>
    </location>
</feature>
<sequence length="102" mass="12238">MEDPITHQNNTTDQVIVGMVNARKLHEFLKIRTDFNDWITQRIQECNFKEEEDFYSVLTEGSNDNHPKKEYYLTIKMALKLAKVEKDLVYQRLVRLYTLIEQ</sequence>
<dbReference type="EMBL" id="JACJIR010000004">
    <property type="protein sequence ID" value="MBA9083295.1"/>
    <property type="molecule type" value="Genomic_DNA"/>
</dbReference>
<proteinExistence type="predicted"/>
<accession>A0ABR6E6N7</accession>
<comment type="caution">
    <text evidence="2">The sequence shown here is derived from an EMBL/GenBank/DDBJ whole genome shotgun (WGS) entry which is preliminary data.</text>
</comment>
<evidence type="ECO:0000259" key="1">
    <source>
        <dbReference type="Pfam" id="PF08346"/>
    </source>
</evidence>
<gene>
    <name evidence="2" type="ORF">GGR10_001150</name>
</gene>
<protein>
    <submittedName>
        <fullName evidence="2">Anti-repressor protein</fullName>
    </submittedName>
</protein>
<reference evidence="2 3" key="1">
    <citation type="submission" date="2020-08" db="EMBL/GenBank/DDBJ databases">
        <title>Genomic Encyclopedia of Type Strains, Phase IV (KMG-IV): sequencing the most valuable type-strain genomes for metagenomic binning, comparative biology and taxonomic classification.</title>
        <authorList>
            <person name="Goeker M."/>
        </authorList>
    </citation>
    <scope>NUCLEOTIDE SEQUENCE [LARGE SCALE GENOMIC DNA]</scope>
    <source>
        <strain evidence="2 3">DSM 21431</strain>
    </source>
</reference>
<dbReference type="InterPro" id="IPR013557">
    <property type="entry name" value="AntA/B_antirep"/>
</dbReference>
<organism evidence="2 3">
    <name type="scientific">Bartonella chomelii</name>
    <dbReference type="NCBI Taxonomy" id="236402"/>
    <lineage>
        <taxon>Bacteria</taxon>
        <taxon>Pseudomonadati</taxon>
        <taxon>Pseudomonadota</taxon>
        <taxon>Alphaproteobacteria</taxon>
        <taxon>Hyphomicrobiales</taxon>
        <taxon>Bartonellaceae</taxon>
        <taxon>Bartonella</taxon>
    </lineage>
</organism>
<dbReference type="RefSeq" id="WP_182480268.1">
    <property type="nucleotide sequence ID" value="NZ_CAWPNC010000004.1"/>
</dbReference>
<evidence type="ECO:0000313" key="3">
    <source>
        <dbReference type="Proteomes" id="UP000548119"/>
    </source>
</evidence>
<evidence type="ECO:0000313" key="2">
    <source>
        <dbReference type="EMBL" id="MBA9083295.1"/>
    </source>
</evidence>
<keyword evidence="3" id="KW-1185">Reference proteome</keyword>
<dbReference type="Proteomes" id="UP000548119">
    <property type="component" value="Unassembled WGS sequence"/>
</dbReference>
<name>A0ABR6E6N7_9HYPH</name>
<dbReference type="Pfam" id="PF08346">
    <property type="entry name" value="AntA"/>
    <property type="match status" value="1"/>
</dbReference>